<dbReference type="InterPro" id="IPR002433">
    <property type="entry name" value="Orn_de-COase"/>
</dbReference>
<dbReference type="Gene3D" id="3.20.20.10">
    <property type="entry name" value="Alanine racemase"/>
    <property type="match status" value="1"/>
</dbReference>
<evidence type="ECO:0000256" key="8">
    <source>
        <dbReference type="ARBA" id="ARBA00049127"/>
    </source>
</evidence>
<evidence type="ECO:0000259" key="12">
    <source>
        <dbReference type="Pfam" id="PF02784"/>
    </source>
</evidence>
<proteinExistence type="inferred from homology"/>
<dbReference type="InterPro" id="IPR022657">
    <property type="entry name" value="De-COase2_CS"/>
</dbReference>
<feature type="domain" description="Orn/DAP/Arg decarboxylase 2 C-terminal" evidence="11">
    <location>
        <begin position="246"/>
        <end position="336"/>
    </location>
</feature>
<keyword evidence="14" id="KW-1185">Reference proteome</keyword>
<comment type="caution">
    <text evidence="13">The sequence shown here is derived from an EMBL/GenBank/DDBJ whole genome shotgun (WGS) entry which is preliminary data.</text>
</comment>
<dbReference type="GO" id="GO:0033387">
    <property type="term" value="P:putrescine biosynthetic process from arginine, via ornithine"/>
    <property type="evidence" value="ECO:0007669"/>
    <property type="project" value="TreeGrafter"/>
</dbReference>
<comment type="catalytic activity">
    <reaction evidence="8">
        <text>L-ornithine + H(+) = putrescine + CO2</text>
        <dbReference type="Rhea" id="RHEA:22964"/>
        <dbReference type="ChEBI" id="CHEBI:15378"/>
        <dbReference type="ChEBI" id="CHEBI:16526"/>
        <dbReference type="ChEBI" id="CHEBI:46911"/>
        <dbReference type="ChEBI" id="CHEBI:326268"/>
        <dbReference type="EC" id="4.1.1.17"/>
    </reaction>
</comment>
<dbReference type="FunFam" id="3.20.20.10:FF:000008">
    <property type="entry name" value="Ornithine decarboxylase"/>
    <property type="match status" value="1"/>
</dbReference>
<dbReference type="Pfam" id="PF02784">
    <property type="entry name" value="Orn_Arg_deC_N"/>
    <property type="match status" value="1"/>
</dbReference>
<feature type="modified residue" description="N6-(pyridoxal phosphate)lysine" evidence="9">
    <location>
        <position position="34"/>
    </location>
</feature>
<dbReference type="PROSITE" id="PS00878">
    <property type="entry name" value="ODR_DC_2_1"/>
    <property type="match status" value="1"/>
</dbReference>
<dbReference type="Gene3D" id="2.40.37.10">
    <property type="entry name" value="Lyase, Ornithine Decarboxylase, Chain A, domain 1"/>
    <property type="match status" value="1"/>
</dbReference>
<evidence type="ECO:0000256" key="7">
    <source>
        <dbReference type="ARBA" id="ARBA00034138"/>
    </source>
</evidence>
<dbReference type="SUPFAM" id="SSF51419">
    <property type="entry name" value="PLP-binding barrel"/>
    <property type="match status" value="1"/>
</dbReference>
<name>A0A8J3ZWW5_9ACTN</name>
<feature type="domain" description="Orn/DAP/Arg decarboxylase 2 N-terminal" evidence="12">
    <location>
        <begin position="11"/>
        <end position="244"/>
    </location>
</feature>
<keyword evidence="3" id="KW-0210">Decarboxylase</keyword>
<dbReference type="PRINTS" id="PR01182">
    <property type="entry name" value="ORNDCRBXLASE"/>
</dbReference>
<dbReference type="InterPro" id="IPR000183">
    <property type="entry name" value="Orn/DAP/Arg_de-COase"/>
</dbReference>
<evidence type="ECO:0000256" key="4">
    <source>
        <dbReference type="ARBA" id="ARBA00022898"/>
    </source>
</evidence>
<dbReference type="InterPro" id="IPR009006">
    <property type="entry name" value="Ala_racemase/Decarboxylase_C"/>
</dbReference>
<sequence length="363" mass="38333">MLSPVLEMDLDAVAAAYRRMSGAMPGVALHYAMKCNGFRPVLERLRSLGCGFEIASSNELDDLLEIGVDAAEVLFSNPVKAPAQIAHTFAAGVRQFAFDSTTEIDKLATLAPGSNVVVRLAAPDIDSDVPSEGKFGVEPDVAVDLLLSARDRGLRPYGVAFHVGSQMMRPTAWKAPLDEVAVMMDALADADVRLEMVDVGGGFPASYDSPPPPMSEYGAVIQAGLDRLPYPVRAVAEPGRALVAGAGRLVATVIGTAVRGGRKWVHLDVGAFNGLMESLETGNRLRFPVRDSLGAPDPEPCHLTGPTCDSQDTILFDVPLSPGLTTGDQVFIESAGAYTTVYASTFNGFRIPGVRVVGSVTTT</sequence>
<evidence type="ECO:0000256" key="3">
    <source>
        <dbReference type="ARBA" id="ARBA00022793"/>
    </source>
</evidence>
<dbReference type="GO" id="GO:0005737">
    <property type="term" value="C:cytoplasm"/>
    <property type="evidence" value="ECO:0007669"/>
    <property type="project" value="TreeGrafter"/>
</dbReference>
<evidence type="ECO:0000256" key="5">
    <source>
        <dbReference type="ARBA" id="ARBA00023239"/>
    </source>
</evidence>
<dbReference type="PANTHER" id="PTHR11482:SF6">
    <property type="entry name" value="ORNITHINE DECARBOXYLASE 1-RELATED"/>
    <property type="match status" value="1"/>
</dbReference>
<dbReference type="PRINTS" id="PR01179">
    <property type="entry name" value="ODADCRBXLASE"/>
</dbReference>
<dbReference type="EMBL" id="BOPH01000053">
    <property type="protein sequence ID" value="GIJ68990.1"/>
    <property type="molecule type" value="Genomic_DNA"/>
</dbReference>
<accession>A0A8J3ZWW5</accession>
<dbReference type="AlphaFoldDB" id="A0A8J3ZWW5"/>
<organism evidence="13 14">
    <name type="scientific">Virgisporangium ochraceum</name>
    <dbReference type="NCBI Taxonomy" id="65505"/>
    <lineage>
        <taxon>Bacteria</taxon>
        <taxon>Bacillati</taxon>
        <taxon>Actinomycetota</taxon>
        <taxon>Actinomycetes</taxon>
        <taxon>Micromonosporales</taxon>
        <taxon>Micromonosporaceae</taxon>
        <taxon>Virgisporangium</taxon>
    </lineage>
</organism>
<evidence type="ECO:0000313" key="13">
    <source>
        <dbReference type="EMBL" id="GIJ68990.1"/>
    </source>
</evidence>
<keyword evidence="4 9" id="KW-0663">Pyridoxal phosphate</keyword>
<dbReference type="Pfam" id="PF00278">
    <property type="entry name" value="Orn_DAP_Arg_deC"/>
    <property type="match status" value="1"/>
</dbReference>
<dbReference type="InterPro" id="IPR029066">
    <property type="entry name" value="PLP-binding_barrel"/>
</dbReference>
<dbReference type="PANTHER" id="PTHR11482">
    <property type="entry name" value="ARGININE/DIAMINOPIMELATE/ORNITHINE DECARBOXYLASE"/>
    <property type="match status" value="1"/>
</dbReference>
<dbReference type="PROSITE" id="PS00879">
    <property type="entry name" value="ODR_DC_2_2"/>
    <property type="match status" value="1"/>
</dbReference>
<dbReference type="SUPFAM" id="SSF50621">
    <property type="entry name" value="Alanine racemase C-terminal domain-like"/>
    <property type="match status" value="1"/>
</dbReference>
<evidence type="ECO:0000256" key="6">
    <source>
        <dbReference type="ARBA" id="ARBA00034115"/>
    </source>
</evidence>
<dbReference type="CDD" id="cd00622">
    <property type="entry name" value="PLPDE_III_ODC"/>
    <property type="match status" value="1"/>
</dbReference>
<reference evidence="13" key="1">
    <citation type="submission" date="2021-01" db="EMBL/GenBank/DDBJ databases">
        <title>Whole genome shotgun sequence of Virgisporangium ochraceum NBRC 16418.</title>
        <authorList>
            <person name="Komaki H."/>
            <person name="Tamura T."/>
        </authorList>
    </citation>
    <scope>NUCLEOTIDE SEQUENCE</scope>
    <source>
        <strain evidence="13">NBRC 16418</strain>
    </source>
</reference>
<evidence type="ECO:0000313" key="14">
    <source>
        <dbReference type="Proteomes" id="UP000635606"/>
    </source>
</evidence>
<comment type="similarity">
    <text evidence="2 10">Belongs to the Orn/Lys/Arg decarboxylase class-II family.</text>
</comment>
<evidence type="ECO:0000259" key="11">
    <source>
        <dbReference type="Pfam" id="PF00278"/>
    </source>
</evidence>
<dbReference type="EC" id="4.1.1.17" evidence="7"/>
<evidence type="ECO:0000256" key="9">
    <source>
        <dbReference type="PIRSR" id="PIRSR600183-50"/>
    </source>
</evidence>
<comment type="cofactor">
    <cofactor evidence="1 9">
        <name>pyridoxal 5'-phosphate</name>
        <dbReference type="ChEBI" id="CHEBI:597326"/>
    </cofactor>
</comment>
<dbReference type="InterPro" id="IPR022644">
    <property type="entry name" value="De-COase2_N"/>
</dbReference>
<gene>
    <name evidence="13" type="primary">speF</name>
    <name evidence="13" type="ORF">Voc01_039070</name>
</gene>
<comment type="pathway">
    <text evidence="6">Amine and polyamine biosynthesis; putrescine biosynthesis via L-ornithine pathway; putrescine from L-ornithine: step 1/1.</text>
</comment>
<dbReference type="InterPro" id="IPR022643">
    <property type="entry name" value="De-COase2_C"/>
</dbReference>
<keyword evidence="5" id="KW-0456">Lyase</keyword>
<dbReference type="GO" id="GO:0004586">
    <property type="term" value="F:ornithine decarboxylase activity"/>
    <property type="evidence" value="ECO:0007669"/>
    <property type="project" value="UniProtKB-EC"/>
</dbReference>
<protein>
    <recommendedName>
        <fullName evidence="7">ornithine decarboxylase</fullName>
        <ecNumber evidence="7">4.1.1.17</ecNumber>
    </recommendedName>
</protein>
<feature type="active site" description="Proton donor" evidence="9">
    <location>
        <position position="308"/>
    </location>
</feature>
<evidence type="ECO:0000256" key="10">
    <source>
        <dbReference type="RuleBase" id="RU003737"/>
    </source>
</evidence>
<evidence type="ECO:0000256" key="1">
    <source>
        <dbReference type="ARBA" id="ARBA00001933"/>
    </source>
</evidence>
<dbReference type="Proteomes" id="UP000635606">
    <property type="component" value="Unassembled WGS sequence"/>
</dbReference>
<evidence type="ECO:0000256" key="2">
    <source>
        <dbReference type="ARBA" id="ARBA00008872"/>
    </source>
</evidence>
<dbReference type="InterPro" id="IPR022653">
    <property type="entry name" value="De-COase2_pyr-phos_BS"/>
</dbReference>